<evidence type="ECO:0000259" key="2">
    <source>
        <dbReference type="Pfam" id="PF08620"/>
    </source>
</evidence>
<proteinExistence type="predicted"/>
<name>L2GEM9_COLFN</name>
<feature type="compositionally biased region" description="Low complexity" evidence="1">
    <location>
        <begin position="55"/>
        <end position="69"/>
    </location>
</feature>
<dbReference type="AlphaFoldDB" id="L2GEM9"/>
<gene>
    <name evidence="3" type="ORF">CGGC5_3971</name>
</gene>
<dbReference type="EMBL" id="KB020510">
    <property type="protein sequence ID" value="ELA36473.1"/>
    <property type="molecule type" value="Genomic_DNA"/>
</dbReference>
<dbReference type="GO" id="GO:0006366">
    <property type="term" value="P:transcription by RNA polymerase II"/>
    <property type="evidence" value="ECO:0007669"/>
    <property type="project" value="EnsemblFungi"/>
</dbReference>
<evidence type="ECO:0000313" key="3">
    <source>
        <dbReference type="EMBL" id="ELA36473.1"/>
    </source>
</evidence>
<dbReference type="Pfam" id="PF08620">
    <property type="entry name" value="RPAP1_C"/>
    <property type="match status" value="1"/>
</dbReference>
<reference evidence="3" key="1">
    <citation type="submission" date="2012-08" db="EMBL/GenBank/DDBJ databases">
        <title>Genome analysis of Colletotrichum orbiculare and Colletotrichum fructicola.</title>
        <authorList>
            <person name="Gan P.H.P."/>
            <person name="Ikeda K."/>
            <person name="Irieda H."/>
            <person name="Narusaka M."/>
            <person name="O'Connell R.J."/>
            <person name="Narusaka Y."/>
            <person name="Takano Y."/>
            <person name="Kubo Y."/>
            <person name="Shirasu K."/>
        </authorList>
    </citation>
    <scope>NUCLEOTIDE SEQUENCE</scope>
    <source>
        <strain evidence="3">Nara gc5</strain>
    </source>
</reference>
<dbReference type="InterPro" id="IPR039913">
    <property type="entry name" value="RPAP1/Rba50"/>
</dbReference>
<dbReference type="STRING" id="1213859.L2GEM9"/>
<organism evidence="3">
    <name type="scientific">Colletotrichum fructicola (strain Nara gc5)</name>
    <name type="common">Anthracnose fungus</name>
    <name type="synonym">Colletotrichum gloeosporioides (strain Nara gc5)</name>
    <dbReference type="NCBI Taxonomy" id="1213859"/>
    <lineage>
        <taxon>Eukaryota</taxon>
        <taxon>Fungi</taxon>
        <taxon>Dikarya</taxon>
        <taxon>Ascomycota</taxon>
        <taxon>Pezizomycotina</taxon>
        <taxon>Sordariomycetes</taxon>
        <taxon>Hypocreomycetidae</taxon>
        <taxon>Glomerellales</taxon>
        <taxon>Glomerellaceae</taxon>
        <taxon>Colletotrichum</taxon>
        <taxon>Colletotrichum gloeosporioides species complex</taxon>
    </lineage>
</organism>
<sequence>MDGTLLVGDIVEKDTKPAKPVVFDDFNATPTGFPAHKKRTRVSAFKQQRQGKDVSGAQAATSALAANASEAKKTEDGSSSKSEGDCEREAGAVKLPGPVPHSTNIDEQHGPNPFDPPVANETKAEKPSAPAPEIKVEDTSAPPKPKPAPRAAPTEAKEKPASVDENKAPAAPPADLFPMNDQPDKTHFPAAPALPDLDPSHPDFLQTLHEKFFPNLPADPSKLAWMAPIPTADSPADRESPYYPGQSSLPIANLRFDFRGGLIPPRLSRSIPVSKGLHHHGLAPEAAGYTIEELSIYARSAVPAQRCIAFQTLGRILYRLGKGEWGTGEEDQLARGIWSSVQEGRILESLAEAAIVEGGHRGSRAYATEALWLFEKGGWKEQWSGR</sequence>
<protein>
    <submittedName>
        <fullName evidence="3">Transcription factor</fullName>
    </submittedName>
</protein>
<evidence type="ECO:0000256" key="1">
    <source>
        <dbReference type="SAM" id="MobiDB-lite"/>
    </source>
</evidence>
<feature type="domain" description="RPAP1 C-terminal" evidence="2">
    <location>
        <begin position="253"/>
        <end position="320"/>
    </location>
</feature>
<feature type="compositionally biased region" description="Basic and acidic residues" evidence="1">
    <location>
        <begin position="70"/>
        <end position="91"/>
    </location>
</feature>
<dbReference type="HOGENOM" id="CLU_031074_1_0_1"/>
<dbReference type="InterPro" id="IPR013929">
    <property type="entry name" value="RPAP1_C"/>
</dbReference>
<feature type="region of interest" description="Disordered" evidence="1">
    <location>
        <begin position="25"/>
        <end position="174"/>
    </location>
</feature>
<dbReference type="PANTHER" id="PTHR21483:SF18">
    <property type="entry name" value="RNA POLYMERASE II-ASSOCIATED PROTEIN 1"/>
    <property type="match status" value="1"/>
</dbReference>
<feature type="compositionally biased region" description="Basic and acidic residues" evidence="1">
    <location>
        <begin position="155"/>
        <end position="167"/>
    </location>
</feature>
<accession>L2GEM9</accession>
<dbReference type="PANTHER" id="PTHR21483">
    <property type="entry name" value="RNA POLYMERASE II-ASSOCIATED PROTEIN 1"/>
    <property type="match status" value="1"/>
</dbReference>